<dbReference type="EMBL" id="JH636049">
    <property type="protein sequence ID" value="EID52440.1"/>
    <property type="molecule type" value="Genomic_DNA"/>
</dbReference>
<feature type="region of interest" description="Disordered" evidence="1">
    <location>
        <begin position="81"/>
        <end position="219"/>
    </location>
</feature>
<feature type="compositionally biased region" description="Basic and acidic residues" evidence="1">
    <location>
        <begin position="126"/>
        <end position="142"/>
    </location>
</feature>
<dbReference type="AlphaFoldDB" id="I0UX37"/>
<evidence type="ECO:0000256" key="1">
    <source>
        <dbReference type="SAM" id="MobiDB-lite"/>
    </source>
</evidence>
<keyword evidence="3" id="KW-1185">Reference proteome</keyword>
<dbReference type="RefSeq" id="WP_006236539.1">
    <property type="nucleotide sequence ID" value="NZ_JH636049.1"/>
</dbReference>
<dbReference type="STRING" id="882086.SacxiDRAFT_0158"/>
<protein>
    <submittedName>
        <fullName evidence="2">Uncharacterized protein</fullName>
    </submittedName>
</protein>
<accession>I0UX37</accession>
<organism evidence="2 3">
    <name type="scientific">Saccharomonospora xinjiangensis XJ-54</name>
    <dbReference type="NCBI Taxonomy" id="882086"/>
    <lineage>
        <taxon>Bacteria</taxon>
        <taxon>Bacillati</taxon>
        <taxon>Actinomycetota</taxon>
        <taxon>Actinomycetes</taxon>
        <taxon>Pseudonocardiales</taxon>
        <taxon>Pseudonocardiaceae</taxon>
        <taxon>Saccharomonospora</taxon>
    </lineage>
</organism>
<dbReference type="eggNOG" id="COG3087">
    <property type="taxonomic scope" value="Bacteria"/>
</dbReference>
<evidence type="ECO:0000313" key="2">
    <source>
        <dbReference type="EMBL" id="EID52440.1"/>
    </source>
</evidence>
<proteinExistence type="predicted"/>
<evidence type="ECO:0000313" key="3">
    <source>
        <dbReference type="Proteomes" id="UP000004691"/>
    </source>
</evidence>
<dbReference type="OrthoDB" id="4966929at2"/>
<dbReference type="HOGENOM" id="CLU_093464_0_0_11"/>
<sequence length="219" mass="22464">MKRGAQTAAAVIAGYLLGRTKKMRLALMIAAAGATGKHGTNPAGLLRAGLSRLGESAELGKLTESVRGELLDSARAAATKAATSRVESLTQRLSGDSDGQKEADGETDGEERDTGGGEAPSEDGEDRTGRAAPSRDGEDRTRKPSARKRSRASGGEDEAGPRGRRATSAAGSRRPARKRAESSAASGSAGESGAGGDEDHPRTRARSSAGRSPVRRTGR</sequence>
<gene>
    <name evidence="2" type="ORF">SacxiDRAFT_0158</name>
</gene>
<dbReference type="Proteomes" id="UP000004691">
    <property type="component" value="Unassembled WGS sequence"/>
</dbReference>
<name>I0UX37_9PSEU</name>
<reference evidence="2 3" key="1">
    <citation type="submission" date="2012-01" db="EMBL/GenBank/DDBJ databases">
        <title>Improved High-Quality Draft sequence of Saccharomonospora xinjiangensis XJ-54.</title>
        <authorList>
            <consortium name="US DOE Joint Genome Institute"/>
            <person name="Lucas S."/>
            <person name="Han J."/>
            <person name="Lapidus A."/>
            <person name="Cheng J.-F."/>
            <person name="Goodwin L."/>
            <person name="Pitluck S."/>
            <person name="Peters L."/>
            <person name="Mikhailova N."/>
            <person name="Teshima H."/>
            <person name="Detter J.C."/>
            <person name="Han C."/>
            <person name="Tapia R."/>
            <person name="Land M."/>
            <person name="Hauser L."/>
            <person name="Kyrpides N."/>
            <person name="Ivanova N."/>
            <person name="Pagani I."/>
            <person name="Brambilla E.-M."/>
            <person name="Klenk H.-P."/>
            <person name="Woyke T."/>
        </authorList>
    </citation>
    <scope>NUCLEOTIDE SEQUENCE [LARGE SCALE GENOMIC DNA]</scope>
    <source>
        <strain evidence="2 3">XJ-54</strain>
    </source>
</reference>